<dbReference type="AlphaFoldDB" id="A0A2I0UGI0"/>
<protein>
    <submittedName>
        <fullName evidence="1">Uncharacterized protein</fullName>
    </submittedName>
</protein>
<accession>A0A2I0UGI0</accession>
<dbReference type="EMBL" id="KZ505777">
    <property type="protein sequence ID" value="PKU45145.1"/>
    <property type="molecule type" value="Genomic_DNA"/>
</dbReference>
<reference evidence="2" key="1">
    <citation type="submission" date="2017-11" db="EMBL/GenBank/DDBJ databases">
        <authorList>
            <person name="Lima N.C."/>
            <person name="Parody-Merino A.M."/>
            <person name="Battley P.F."/>
            <person name="Fidler A.E."/>
            <person name="Prosdocimi F."/>
        </authorList>
    </citation>
    <scope>NUCLEOTIDE SEQUENCE [LARGE SCALE GENOMIC DNA]</scope>
</reference>
<gene>
    <name evidence="1" type="ORF">llap_4550</name>
</gene>
<evidence type="ECO:0000313" key="1">
    <source>
        <dbReference type="EMBL" id="PKU45145.1"/>
    </source>
</evidence>
<sequence>MYGLFLHTKEILAFKGSGSLVSRQEQIITFTSIQEEIMLGITHSEDYRPIAAWRIRKADKEENEEVEVPLCSHCRLMWCHGRSVLKSPEPGQSIEVIERYKASASPHYQIHFAVYQLKVRHRLDQTLGSEAPNARPVDSVVQALEEFDLLNIAVVTLCPEKGQVKNTERTEYLQEED</sequence>
<organism evidence="1 2">
    <name type="scientific">Limosa lapponica baueri</name>
    <dbReference type="NCBI Taxonomy" id="1758121"/>
    <lineage>
        <taxon>Eukaryota</taxon>
        <taxon>Metazoa</taxon>
        <taxon>Chordata</taxon>
        <taxon>Craniata</taxon>
        <taxon>Vertebrata</taxon>
        <taxon>Euteleostomi</taxon>
        <taxon>Archelosauria</taxon>
        <taxon>Archosauria</taxon>
        <taxon>Dinosauria</taxon>
        <taxon>Saurischia</taxon>
        <taxon>Theropoda</taxon>
        <taxon>Coelurosauria</taxon>
        <taxon>Aves</taxon>
        <taxon>Neognathae</taxon>
        <taxon>Neoaves</taxon>
        <taxon>Charadriiformes</taxon>
        <taxon>Scolopacidae</taxon>
        <taxon>Limosa</taxon>
    </lineage>
</organism>
<keyword evidence="2" id="KW-1185">Reference proteome</keyword>
<proteinExistence type="predicted"/>
<evidence type="ECO:0000313" key="2">
    <source>
        <dbReference type="Proteomes" id="UP000233556"/>
    </source>
</evidence>
<dbReference type="Proteomes" id="UP000233556">
    <property type="component" value="Unassembled WGS sequence"/>
</dbReference>
<name>A0A2I0UGI0_LIMLA</name>
<reference evidence="2" key="2">
    <citation type="submission" date="2017-12" db="EMBL/GenBank/DDBJ databases">
        <title>Genome sequence of the Bar-tailed Godwit (Limosa lapponica baueri).</title>
        <authorList>
            <person name="Lima N.C.B."/>
            <person name="Parody-Merino A.M."/>
            <person name="Battley P.F."/>
            <person name="Fidler A.E."/>
            <person name="Prosdocimi F."/>
        </authorList>
    </citation>
    <scope>NUCLEOTIDE SEQUENCE [LARGE SCALE GENOMIC DNA]</scope>
</reference>